<dbReference type="OrthoDB" id="5082272at2759"/>
<gene>
    <name evidence="2" type="ORF">LY89DRAFT_786552</name>
</gene>
<reference evidence="2 3" key="1">
    <citation type="submission" date="2015-10" db="EMBL/GenBank/DDBJ databases">
        <title>Full genome of DAOMC 229536 Phialocephala scopiformis, a fungal endophyte of spruce producing the potent anti-insectan compound rugulosin.</title>
        <authorList>
            <consortium name="DOE Joint Genome Institute"/>
            <person name="Walker A.K."/>
            <person name="Frasz S.L."/>
            <person name="Seifert K.A."/>
            <person name="Miller J.D."/>
            <person name="Mondo S.J."/>
            <person name="Labutti K."/>
            <person name="Lipzen A."/>
            <person name="Dockter R."/>
            <person name="Kennedy M."/>
            <person name="Grigoriev I.V."/>
            <person name="Spatafora J.W."/>
        </authorList>
    </citation>
    <scope>NUCLEOTIDE SEQUENCE [LARGE SCALE GENOMIC DNA]</scope>
    <source>
        <strain evidence="2 3">CBS 120377</strain>
    </source>
</reference>
<keyword evidence="3" id="KW-1185">Reference proteome</keyword>
<accession>A0A194WVH6</accession>
<evidence type="ECO:0000256" key="1">
    <source>
        <dbReference type="SAM" id="MobiDB-lite"/>
    </source>
</evidence>
<dbReference type="InParanoid" id="A0A194WVH6"/>
<name>A0A194WVH6_MOLSC</name>
<evidence type="ECO:0000313" key="2">
    <source>
        <dbReference type="EMBL" id="KUJ11669.1"/>
    </source>
</evidence>
<protein>
    <submittedName>
        <fullName evidence="2">Uncharacterized protein</fullName>
    </submittedName>
</protein>
<proteinExistence type="predicted"/>
<dbReference type="EMBL" id="KQ947426">
    <property type="protein sequence ID" value="KUJ11669.1"/>
    <property type="molecule type" value="Genomic_DNA"/>
</dbReference>
<dbReference type="AlphaFoldDB" id="A0A194WVH6"/>
<feature type="region of interest" description="Disordered" evidence="1">
    <location>
        <begin position="371"/>
        <end position="397"/>
    </location>
</feature>
<dbReference type="Proteomes" id="UP000070700">
    <property type="component" value="Unassembled WGS sequence"/>
</dbReference>
<dbReference type="KEGG" id="psco:LY89DRAFT_786552"/>
<evidence type="ECO:0000313" key="3">
    <source>
        <dbReference type="Proteomes" id="UP000070700"/>
    </source>
</evidence>
<dbReference type="GeneID" id="28832720"/>
<organism evidence="2 3">
    <name type="scientific">Mollisia scopiformis</name>
    <name type="common">Conifer needle endophyte fungus</name>
    <name type="synonym">Phialocephala scopiformis</name>
    <dbReference type="NCBI Taxonomy" id="149040"/>
    <lineage>
        <taxon>Eukaryota</taxon>
        <taxon>Fungi</taxon>
        <taxon>Dikarya</taxon>
        <taxon>Ascomycota</taxon>
        <taxon>Pezizomycotina</taxon>
        <taxon>Leotiomycetes</taxon>
        <taxon>Helotiales</taxon>
        <taxon>Mollisiaceae</taxon>
        <taxon>Mollisia</taxon>
    </lineage>
</organism>
<sequence>MEVPFSEPRHITIFTVAAGTPSALTDMKLGRFIPTSAVDHWGIYIESADDYETHNGLCIELDRSEDGGIIARDRTRREREEKEPQKGIKYDFTQKFTAWEDRRIIQCAKDICKDQMYSTYHVIKGNCQTLVNLLVQRIASGDLYIPKSTASHIFSKGPSNANLVGIWEADMVPSERLRLMAKTRAASKVPWNTNQLEAPGEASFTLVQSAMGPLWNISQVKNRDDPLTLEEQRLNAYYLSNLIDGAVEPVQEQSLRTGRSPGLRSDIDIKERIKAAEMSVKNSLEETFRRSRGMSTLGASLAVYDDPKIPLERREEMRKRLTDLNSRYLRSKRAALLDQTRQLPRLYLGKDTVRREDITSEQTRQQLELWLKNDEQDNNPEIVDKGPSQVSGPKESR</sequence>
<dbReference type="RefSeq" id="XP_018066024.1">
    <property type="nucleotide sequence ID" value="XM_018222994.1"/>
</dbReference>